<name>A0A4C1Z0J2_EUMVA</name>
<sequence length="165" mass="19772">MSEMLLARYKYFFLHRIVTGDEKWIHYDNPNRRKSWGLTRPRVNIHIHSKTEYLWKKLMLCICWDQLGVVYYVLLNPSETITGTLYRTELMRLSRTLKENCLNTTPDIRQNYFLRDNARPRSGSGENYMKTLDWEVLSHPPFTRHCAVRLIICSGYFLSELRFTS</sequence>
<accession>A0A4C1Z0J2</accession>
<dbReference type="PANTHER" id="PTHR46060:SF1">
    <property type="entry name" value="MARINER MOS1 TRANSPOSASE-LIKE PROTEIN"/>
    <property type="match status" value="1"/>
</dbReference>
<dbReference type="InterPro" id="IPR052709">
    <property type="entry name" value="Transposase-MT_Hybrid"/>
</dbReference>
<dbReference type="EMBL" id="BGZK01001555">
    <property type="protein sequence ID" value="GBP82251.1"/>
    <property type="molecule type" value="Genomic_DNA"/>
</dbReference>
<keyword evidence="2" id="KW-1185">Reference proteome</keyword>
<dbReference type="GO" id="GO:0003676">
    <property type="term" value="F:nucleic acid binding"/>
    <property type="evidence" value="ECO:0007669"/>
    <property type="project" value="InterPro"/>
</dbReference>
<dbReference type="InterPro" id="IPR036397">
    <property type="entry name" value="RNaseH_sf"/>
</dbReference>
<dbReference type="OrthoDB" id="616263at2759"/>
<dbReference type="PANTHER" id="PTHR46060">
    <property type="entry name" value="MARINER MOS1 TRANSPOSASE-LIKE PROTEIN"/>
    <property type="match status" value="1"/>
</dbReference>
<evidence type="ECO:0000313" key="1">
    <source>
        <dbReference type="EMBL" id="GBP82251.1"/>
    </source>
</evidence>
<dbReference type="InterPro" id="IPR001888">
    <property type="entry name" value="Transposase_1"/>
</dbReference>
<reference evidence="1 2" key="1">
    <citation type="journal article" date="2019" name="Commun. Biol.">
        <title>The bagworm genome reveals a unique fibroin gene that provides high tensile strength.</title>
        <authorList>
            <person name="Kono N."/>
            <person name="Nakamura H."/>
            <person name="Ohtoshi R."/>
            <person name="Tomita M."/>
            <person name="Numata K."/>
            <person name="Arakawa K."/>
        </authorList>
    </citation>
    <scope>NUCLEOTIDE SEQUENCE [LARGE SCALE GENOMIC DNA]</scope>
</reference>
<comment type="caution">
    <text evidence="1">The sequence shown here is derived from an EMBL/GenBank/DDBJ whole genome shotgun (WGS) entry which is preliminary data.</text>
</comment>
<dbReference type="Gene3D" id="3.30.420.10">
    <property type="entry name" value="Ribonuclease H-like superfamily/Ribonuclease H"/>
    <property type="match status" value="1"/>
</dbReference>
<evidence type="ECO:0000313" key="2">
    <source>
        <dbReference type="Proteomes" id="UP000299102"/>
    </source>
</evidence>
<dbReference type="AlphaFoldDB" id="A0A4C1Z0J2"/>
<dbReference type="Proteomes" id="UP000299102">
    <property type="component" value="Unassembled WGS sequence"/>
</dbReference>
<protein>
    <submittedName>
        <fullName evidence="1">Mariner Mos1 transposase</fullName>
    </submittedName>
</protein>
<dbReference type="Pfam" id="PF01359">
    <property type="entry name" value="Transposase_1"/>
    <property type="match status" value="1"/>
</dbReference>
<gene>
    <name evidence="1" type="ORF">EVAR_54996_1</name>
</gene>
<proteinExistence type="predicted"/>
<organism evidence="1 2">
    <name type="scientific">Eumeta variegata</name>
    <name type="common">Bagworm moth</name>
    <name type="synonym">Eumeta japonica</name>
    <dbReference type="NCBI Taxonomy" id="151549"/>
    <lineage>
        <taxon>Eukaryota</taxon>
        <taxon>Metazoa</taxon>
        <taxon>Ecdysozoa</taxon>
        <taxon>Arthropoda</taxon>
        <taxon>Hexapoda</taxon>
        <taxon>Insecta</taxon>
        <taxon>Pterygota</taxon>
        <taxon>Neoptera</taxon>
        <taxon>Endopterygota</taxon>
        <taxon>Lepidoptera</taxon>
        <taxon>Glossata</taxon>
        <taxon>Ditrysia</taxon>
        <taxon>Tineoidea</taxon>
        <taxon>Psychidae</taxon>
        <taxon>Oiketicinae</taxon>
        <taxon>Eumeta</taxon>
    </lineage>
</organism>
<dbReference type="STRING" id="151549.A0A4C1Z0J2"/>